<dbReference type="HOGENOM" id="CLU_1185017_0_0_1"/>
<keyword evidence="2" id="KW-1185">Reference proteome</keyword>
<dbReference type="STRING" id="1287681.M7SFC4"/>
<organism evidence="1 2">
    <name type="scientific">Eutypa lata (strain UCR-EL1)</name>
    <name type="common">Grapevine dieback disease fungus</name>
    <name type="synonym">Eutypa armeniacae</name>
    <dbReference type="NCBI Taxonomy" id="1287681"/>
    <lineage>
        <taxon>Eukaryota</taxon>
        <taxon>Fungi</taxon>
        <taxon>Dikarya</taxon>
        <taxon>Ascomycota</taxon>
        <taxon>Pezizomycotina</taxon>
        <taxon>Sordariomycetes</taxon>
        <taxon>Xylariomycetidae</taxon>
        <taxon>Xylariales</taxon>
        <taxon>Diatrypaceae</taxon>
        <taxon>Eutypa</taxon>
    </lineage>
</organism>
<protein>
    <submittedName>
        <fullName evidence="1">Putative enolase-phosphatase e1 protein</fullName>
    </submittedName>
</protein>
<evidence type="ECO:0000313" key="1">
    <source>
        <dbReference type="EMBL" id="EMR62928.1"/>
    </source>
</evidence>
<dbReference type="EMBL" id="KB707333">
    <property type="protein sequence ID" value="EMR62928.1"/>
    <property type="molecule type" value="Genomic_DNA"/>
</dbReference>
<evidence type="ECO:0000313" key="2">
    <source>
        <dbReference type="Proteomes" id="UP000012174"/>
    </source>
</evidence>
<proteinExistence type="predicted"/>
<gene>
    <name evidence="1" type="ORF">UCREL1_10139</name>
</gene>
<sequence length="234" mass="25832">MNDVLFGKIKKGYWDGILEEMNAKGYTFSKDMMQKQYERLHRTYFNAFPFSENQDGDSDDGPALAKGKGIAKANAKAAPKSRKHSIAATAVAAPFSSANDADDEDASKDTLMERKEPQAHGLVICVGLLSAQKLFFNRADAEPRGLTTLVSDSDWFATIHAGIKTETSSYEKITSKHPESPVKEWLSPGDNFKGKPEAIVVPNEGIPECHVKDNALKREEEESRTQAVLGSEHW</sequence>
<reference evidence="2" key="1">
    <citation type="journal article" date="2013" name="Genome Announc.">
        <title>Draft genome sequence of the grapevine dieback fungus Eutypa lata UCR-EL1.</title>
        <authorList>
            <person name="Blanco-Ulate B."/>
            <person name="Rolshausen P.E."/>
            <person name="Cantu D."/>
        </authorList>
    </citation>
    <scope>NUCLEOTIDE SEQUENCE [LARGE SCALE GENOMIC DNA]</scope>
    <source>
        <strain evidence="2">UCR-EL1</strain>
    </source>
</reference>
<dbReference type="AlphaFoldDB" id="M7SFC4"/>
<dbReference type="KEGG" id="ela:UCREL1_10139"/>
<accession>M7SFC4</accession>
<name>M7SFC4_EUTLA</name>
<dbReference type="Proteomes" id="UP000012174">
    <property type="component" value="Unassembled WGS sequence"/>
</dbReference>